<evidence type="ECO:0000313" key="3">
    <source>
        <dbReference type="Proteomes" id="UP001177670"/>
    </source>
</evidence>
<feature type="region of interest" description="Disordered" evidence="1">
    <location>
        <begin position="1"/>
        <end position="40"/>
    </location>
</feature>
<evidence type="ECO:0000313" key="2">
    <source>
        <dbReference type="EMBL" id="KAK1134791.1"/>
    </source>
</evidence>
<accession>A0AA40KVX7</accession>
<dbReference type="Proteomes" id="UP001177670">
    <property type="component" value="Unassembled WGS sequence"/>
</dbReference>
<proteinExistence type="predicted"/>
<evidence type="ECO:0000256" key="1">
    <source>
        <dbReference type="SAM" id="MobiDB-lite"/>
    </source>
</evidence>
<dbReference type="EMBL" id="JAHYIQ010000002">
    <property type="protein sequence ID" value="KAK1134791.1"/>
    <property type="molecule type" value="Genomic_DNA"/>
</dbReference>
<protein>
    <submittedName>
        <fullName evidence="2">Uncharacterized protein</fullName>
    </submittedName>
</protein>
<keyword evidence="3" id="KW-1185">Reference proteome</keyword>
<name>A0AA40KVX7_9HYME</name>
<dbReference type="AlphaFoldDB" id="A0AA40KVX7"/>
<feature type="compositionally biased region" description="Basic and acidic residues" evidence="1">
    <location>
        <begin position="17"/>
        <end position="34"/>
    </location>
</feature>
<sequence length="185" mass="20917">MSLGHLPETEKEEIEMERERLNTARNDENSKETMETGGRTMDVKRREAVERRRPTSNTATRGHADPLLFSTGCFATFVRRLWRLGAGGTWDLGLGAGGWRGSGRFRDTCQGEETVAELVPFNLHNLRNSSDYKRDTYDRRYLTTSESRSAKVTTSKTVSDNDGQLTKQSFFPPINKQAAYAFGKN</sequence>
<gene>
    <name evidence="2" type="ORF">K0M31_007562</name>
</gene>
<comment type="caution">
    <text evidence="2">The sequence shown here is derived from an EMBL/GenBank/DDBJ whole genome shotgun (WGS) entry which is preliminary data.</text>
</comment>
<organism evidence="2 3">
    <name type="scientific">Melipona bicolor</name>
    <dbReference type="NCBI Taxonomy" id="60889"/>
    <lineage>
        <taxon>Eukaryota</taxon>
        <taxon>Metazoa</taxon>
        <taxon>Ecdysozoa</taxon>
        <taxon>Arthropoda</taxon>
        <taxon>Hexapoda</taxon>
        <taxon>Insecta</taxon>
        <taxon>Pterygota</taxon>
        <taxon>Neoptera</taxon>
        <taxon>Endopterygota</taxon>
        <taxon>Hymenoptera</taxon>
        <taxon>Apocrita</taxon>
        <taxon>Aculeata</taxon>
        <taxon>Apoidea</taxon>
        <taxon>Anthophila</taxon>
        <taxon>Apidae</taxon>
        <taxon>Melipona</taxon>
    </lineage>
</organism>
<reference evidence="2" key="1">
    <citation type="submission" date="2021-10" db="EMBL/GenBank/DDBJ databases">
        <title>Melipona bicolor Genome sequencing and assembly.</title>
        <authorList>
            <person name="Araujo N.S."/>
            <person name="Arias M.C."/>
        </authorList>
    </citation>
    <scope>NUCLEOTIDE SEQUENCE</scope>
    <source>
        <strain evidence="2">USP_2M_L1-L4_2017</strain>
        <tissue evidence="2">Whole body</tissue>
    </source>
</reference>